<accession>A0A0F6SEG3</accession>
<dbReference type="Proteomes" id="UP000034883">
    <property type="component" value="Chromosome"/>
</dbReference>
<name>A0A0F6SEG3_9BACT</name>
<evidence type="ECO:0000313" key="2">
    <source>
        <dbReference type="Proteomes" id="UP000034883"/>
    </source>
</evidence>
<evidence type="ECO:0000313" key="1">
    <source>
        <dbReference type="EMBL" id="AKF05144.1"/>
    </source>
</evidence>
<proteinExistence type="predicted"/>
<dbReference type="KEGG" id="samy:DB32_002293"/>
<dbReference type="AlphaFoldDB" id="A0A0F6SEG3"/>
<sequence>MRRFGLALLALTALAGCDVEPYEEPRQIDDAPDLPPPADALEAAIRERAPNEAMLMIPHEPVVRGELPEGERRDFTSVLRAGLCYKVLAQGGPGVSDLDLIVYSPDNVLLQRDATQSDAPVIGVQRAICPTETGLYRFEVRMARGGGPFGAQIWVSQ</sequence>
<reference evidence="1 2" key="1">
    <citation type="submission" date="2015-03" db="EMBL/GenBank/DDBJ databases">
        <title>Genome assembly of Sandaracinus amylolyticus DSM 53668.</title>
        <authorList>
            <person name="Sharma G."/>
            <person name="Subramanian S."/>
        </authorList>
    </citation>
    <scope>NUCLEOTIDE SEQUENCE [LARGE SCALE GENOMIC DNA]</scope>
    <source>
        <strain evidence="1 2">DSM 53668</strain>
    </source>
</reference>
<gene>
    <name evidence="1" type="ORF">DB32_002293</name>
</gene>
<dbReference type="PROSITE" id="PS51257">
    <property type="entry name" value="PROKAR_LIPOPROTEIN"/>
    <property type="match status" value="1"/>
</dbReference>
<keyword evidence="2" id="KW-1185">Reference proteome</keyword>
<evidence type="ECO:0008006" key="3">
    <source>
        <dbReference type="Google" id="ProtNLM"/>
    </source>
</evidence>
<dbReference type="EMBL" id="CP011125">
    <property type="protein sequence ID" value="AKF05144.1"/>
    <property type="molecule type" value="Genomic_DNA"/>
</dbReference>
<organism evidence="1 2">
    <name type="scientific">Sandaracinus amylolyticus</name>
    <dbReference type="NCBI Taxonomy" id="927083"/>
    <lineage>
        <taxon>Bacteria</taxon>
        <taxon>Pseudomonadati</taxon>
        <taxon>Myxococcota</taxon>
        <taxon>Polyangia</taxon>
        <taxon>Polyangiales</taxon>
        <taxon>Sandaracinaceae</taxon>
        <taxon>Sandaracinus</taxon>
    </lineage>
</organism>
<protein>
    <recommendedName>
        <fullName evidence="3">Lipoprotein</fullName>
    </recommendedName>
</protein>
<dbReference type="STRING" id="927083.DB32_002293"/>